<dbReference type="AlphaFoldDB" id="A0A9X5N6Z2"/>
<gene>
    <name evidence="1" type="ORF">BTGOE4_10180</name>
</gene>
<evidence type="ECO:0000313" key="2">
    <source>
        <dbReference type="Proteomes" id="UP000175994"/>
    </source>
</evidence>
<protein>
    <submittedName>
        <fullName evidence="1">Uncharacterized protein</fullName>
    </submittedName>
</protein>
<dbReference type="Proteomes" id="UP000175994">
    <property type="component" value="Unassembled WGS sequence"/>
</dbReference>
<proteinExistence type="predicted"/>
<name>A0A9X5N6Z2_BACTU</name>
<sequence length="75" mass="8999">MEILNVRLVPCNQIEATHIRVIDKEPYDLTHGGIYLYLFDNDPLEETHYVITDNNQRFYNFECVTEVEYLKFLTK</sequence>
<dbReference type="RefSeq" id="WP_070183628.1">
    <property type="nucleotide sequence ID" value="NZ_LXLI01000017.1"/>
</dbReference>
<evidence type="ECO:0000313" key="1">
    <source>
        <dbReference type="EMBL" id="OFC94628.1"/>
    </source>
</evidence>
<dbReference type="EMBL" id="LXLI01000017">
    <property type="protein sequence ID" value="OFC94628.1"/>
    <property type="molecule type" value="Genomic_DNA"/>
</dbReference>
<reference evidence="1 2" key="1">
    <citation type="submission" date="2016-04" db="EMBL/GenBank/DDBJ databases">
        <title>Bacillus thuringiensis and Bacillus weihenstephanensis as novel biocontrol agents of wilt causing Verticillium species.</title>
        <authorList>
            <person name="Hollensteiner J."/>
            <person name="Wemheuer F."/>
            <person name="Harting R."/>
            <person name="Kolarzyk A."/>
            <person name="Diaz-Valerio S."/>
            <person name="Poehlein A."/>
            <person name="Brzuszkiewicz E."/>
            <person name="Nesemann K."/>
            <person name="Braus-Stromeyer S."/>
            <person name="Braus G."/>
            <person name="Daniel R."/>
            <person name="Liesegang H."/>
        </authorList>
    </citation>
    <scope>NUCLEOTIDE SEQUENCE [LARGE SCALE GENOMIC DNA]</scope>
    <source>
        <strain evidence="1 2">GOE4</strain>
    </source>
</reference>
<accession>A0A9X5N6Z2</accession>
<organism evidence="1 2">
    <name type="scientific">Bacillus thuringiensis</name>
    <dbReference type="NCBI Taxonomy" id="1428"/>
    <lineage>
        <taxon>Bacteria</taxon>
        <taxon>Bacillati</taxon>
        <taxon>Bacillota</taxon>
        <taxon>Bacilli</taxon>
        <taxon>Bacillales</taxon>
        <taxon>Bacillaceae</taxon>
        <taxon>Bacillus</taxon>
        <taxon>Bacillus cereus group</taxon>
    </lineage>
</organism>
<comment type="caution">
    <text evidence="1">The sequence shown here is derived from an EMBL/GenBank/DDBJ whole genome shotgun (WGS) entry which is preliminary data.</text>
</comment>